<evidence type="ECO:0000259" key="10">
    <source>
        <dbReference type="PROSITE" id="PS51184"/>
    </source>
</evidence>
<proteinExistence type="predicted"/>
<feature type="transmembrane region" description="Helical" evidence="9">
    <location>
        <begin position="130"/>
        <end position="151"/>
    </location>
</feature>
<feature type="transmembrane region" description="Helical" evidence="9">
    <location>
        <begin position="258"/>
        <end position="278"/>
    </location>
</feature>
<feature type="transmembrane region" description="Helical" evidence="9">
    <location>
        <begin position="219"/>
        <end position="238"/>
    </location>
</feature>
<dbReference type="PANTHER" id="PTHR12461:SF106">
    <property type="entry name" value="BIFUNCTIONAL PEPTIDASE AND ARGINYL-HYDROXYLASE JMJD5"/>
    <property type="match status" value="1"/>
</dbReference>
<feature type="coiled-coil region" evidence="7">
    <location>
        <begin position="63"/>
        <end position="97"/>
    </location>
</feature>
<dbReference type="GO" id="GO:0016491">
    <property type="term" value="F:oxidoreductase activity"/>
    <property type="evidence" value="ECO:0007669"/>
    <property type="project" value="UniProtKB-KW"/>
</dbReference>
<gene>
    <name evidence="11" type="ORF">TrLO_g13018</name>
</gene>
<evidence type="ECO:0000256" key="3">
    <source>
        <dbReference type="ARBA" id="ARBA00022723"/>
    </source>
</evidence>
<evidence type="ECO:0000256" key="1">
    <source>
        <dbReference type="ARBA" id="ARBA00001954"/>
    </source>
</evidence>
<feature type="transmembrane region" description="Helical" evidence="9">
    <location>
        <begin position="196"/>
        <end position="213"/>
    </location>
</feature>
<dbReference type="PANTHER" id="PTHR12461">
    <property type="entry name" value="HYPOXIA-INDUCIBLE FACTOR 1 ALPHA INHIBITOR-RELATED"/>
    <property type="match status" value="1"/>
</dbReference>
<evidence type="ECO:0000313" key="11">
    <source>
        <dbReference type="EMBL" id="GMI12623.1"/>
    </source>
</evidence>
<feature type="domain" description="JmjC" evidence="10">
    <location>
        <begin position="742"/>
        <end position="883"/>
    </location>
</feature>
<keyword evidence="9" id="KW-1133">Transmembrane helix</keyword>
<comment type="subcellular location">
    <subcellularLocation>
        <location evidence="2">Nucleus</location>
    </subcellularLocation>
</comment>
<comment type="caution">
    <text evidence="11">The sequence shown here is derived from an EMBL/GenBank/DDBJ whole genome shotgun (WGS) entry which is preliminary data.</text>
</comment>
<keyword evidence="12" id="KW-1185">Reference proteome</keyword>
<evidence type="ECO:0000256" key="5">
    <source>
        <dbReference type="ARBA" id="ARBA00023004"/>
    </source>
</evidence>
<dbReference type="SUPFAM" id="SSF51197">
    <property type="entry name" value="Clavaminate synthase-like"/>
    <property type="match status" value="1"/>
</dbReference>
<reference evidence="12" key="1">
    <citation type="journal article" date="2023" name="Commun. Biol.">
        <title>Genome analysis of Parmales, the sister group of diatoms, reveals the evolutionary specialization of diatoms from phago-mixotrophs to photoautotrophs.</title>
        <authorList>
            <person name="Ban H."/>
            <person name="Sato S."/>
            <person name="Yoshikawa S."/>
            <person name="Yamada K."/>
            <person name="Nakamura Y."/>
            <person name="Ichinomiya M."/>
            <person name="Sato N."/>
            <person name="Blanc-Mathieu R."/>
            <person name="Endo H."/>
            <person name="Kuwata A."/>
            <person name="Ogata H."/>
        </authorList>
    </citation>
    <scope>NUCLEOTIDE SEQUENCE [LARGE SCALE GENOMIC DNA]</scope>
    <source>
        <strain evidence="12">NIES 3700</strain>
    </source>
</reference>
<keyword evidence="4" id="KW-0560">Oxidoreductase</keyword>
<feature type="transmembrane region" description="Helical" evidence="9">
    <location>
        <begin position="157"/>
        <end position="175"/>
    </location>
</feature>
<keyword evidence="3" id="KW-0479">Metal-binding</keyword>
<comment type="cofactor">
    <cofactor evidence="1">
        <name>Fe(2+)</name>
        <dbReference type="ChEBI" id="CHEBI:29033"/>
    </cofactor>
</comment>
<dbReference type="EMBL" id="BRXW01000178">
    <property type="protein sequence ID" value="GMI12623.1"/>
    <property type="molecule type" value="Genomic_DNA"/>
</dbReference>
<name>A0A9W7FIF6_9STRA</name>
<dbReference type="Proteomes" id="UP001165122">
    <property type="component" value="Unassembled WGS sequence"/>
</dbReference>
<dbReference type="GO" id="GO:0046872">
    <property type="term" value="F:metal ion binding"/>
    <property type="evidence" value="ECO:0007669"/>
    <property type="project" value="UniProtKB-KW"/>
</dbReference>
<feature type="transmembrane region" description="Helical" evidence="9">
    <location>
        <begin position="379"/>
        <end position="401"/>
    </location>
</feature>
<protein>
    <recommendedName>
        <fullName evidence="10">JmjC domain-containing protein</fullName>
    </recommendedName>
</protein>
<feature type="region of interest" description="Disordered" evidence="8">
    <location>
        <begin position="486"/>
        <end position="507"/>
    </location>
</feature>
<keyword evidence="9" id="KW-0812">Transmembrane</keyword>
<evidence type="ECO:0000256" key="8">
    <source>
        <dbReference type="SAM" id="MobiDB-lite"/>
    </source>
</evidence>
<evidence type="ECO:0000256" key="7">
    <source>
        <dbReference type="SAM" id="Coils"/>
    </source>
</evidence>
<feature type="transmembrane region" description="Helical" evidence="9">
    <location>
        <begin position="311"/>
        <end position="332"/>
    </location>
</feature>
<dbReference type="InterPro" id="IPR041667">
    <property type="entry name" value="Cupin_8"/>
</dbReference>
<dbReference type="SMART" id="SM00558">
    <property type="entry name" value="JmjC"/>
    <property type="match status" value="1"/>
</dbReference>
<keyword evidence="5" id="KW-0408">Iron</keyword>
<keyword evidence="6" id="KW-0539">Nucleus</keyword>
<dbReference type="Gene3D" id="2.60.120.650">
    <property type="entry name" value="Cupin"/>
    <property type="match status" value="1"/>
</dbReference>
<dbReference type="Pfam" id="PF13621">
    <property type="entry name" value="Cupin_8"/>
    <property type="match status" value="1"/>
</dbReference>
<accession>A0A9W7FIF6</accession>
<feature type="transmembrane region" description="Helical" evidence="9">
    <location>
        <begin position="524"/>
        <end position="542"/>
    </location>
</feature>
<evidence type="ECO:0000256" key="2">
    <source>
        <dbReference type="ARBA" id="ARBA00004123"/>
    </source>
</evidence>
<feature type="compositionally biased region" description="Polar residues" evidence="8">
    <location>
        <begin position="486"/>
        <end position="503"/>
    </location>
</feature>
<evidence type="ECO:0000256" key="9">
    <source>
        <dbReference type="SAM" id="Phobius"/>
    </source>
</evidence>
<keyword evidence="9" id="KW-0472">Membrane</keyword>
<dbReference type="InterPro" id="IPR003347">
    <property type="entry name" value="JmjC_dom"/>
</dbReference>
<dbReference type="AlphaFoldDB" id="A0A9W7FIF6"/>
<evidence type="ECO:0000313" key="12">
    <source>
        <dbReference type="Proteomes" id="UP001165122"/>
    </source>
</evidence>
<organism evidence="11 12">
    <name type="scientific">Triparma laevis f. longispina</name>
    <dbReference type="NCBI Taxonomy" id="1714387"/>
    <lineage>
        <taxon>Eukaryota</taxon>
        <taxon>Sar</taxon>
        <taxon>Stramenopiles</taxon>
        <taxon>Ochrophyta</taxon>
        <taxon>Bolidophyceae</taxon>
        <taxon>Parmales</taxon>
        <taxon>Triparmaceae</taxon>
        <taxon>Triparma</taxon>
    </lineage>
</organism>
<evidence type="ECO:0000256" key="6">
    <source>
        <dbReference type="ARBA" id="ARBA00023242"/>
    </source>
</evidence>
<sequence length="933" mass="105633">MKSSLEISLNPQDHRQIEEYIEQQVASLRSEVYMELEATIAELNSAMYDAFANSQNQETVNPNTGTVRENKKVKAALRELEDNLETVQTELKRQTNASKLAKTRQITLRRSKLYYGSNFSAAEHKKRFSFLRWFLTLASGGPGPFLILLAVVLDSAAWYHIAVAAWPIEMLYVLLHFIITIERTSVHPYREEKIHFVLWYACHWASVVFYSVYNPSVANWLPTLGLMAVTSTPLYYMLKQIRAAVQQYHIVEEDSGKYVDEVFLLLIGVLLPQLYLFFEIVSCYNADSGEAESGEEPWAENIVRINANLCLIVHLMELALFDIACIGTGITSIRDIMCFTIPPFLQISQVLLIIAGLVALYFQGAKESDGSLSETMRLILWYSFGISTTVANLILAFKLPLKEIIKRRKRKLLVTGRTAREKAFELGDEKNQGNSELPKQLGVQVTAYEREISKPGAGGVGSNQGSALCQIPDFFQELAGSKNTSTSAESRSLVNKPTGSKNSLARPGLTLNTWGKMGLSRSTALLALLLAILYLPLAELWAKRSNRPLLQVDRVSEADLPYEDFLEKYLKPGLPVVIMHDGPDSPFTQMEGEGDALLKNILKECGNQRVDLLSPTIKTVSRQMHPVVMSILSIFLLIFQGKTVPQWLEERTYRRIDAMQNISGSDVEYEESWFMNAAAFFVPSVFHRLMLLLSRPAYLADLSRDVVCESVLGKFKQTEEDAHPFLRKTQYELKTQKLLASSSSSKLGEWPTLDKILRHDSTDKFFWGGPGASSYPLHRDVQDADTFFTVFTGCKDFVMVDPSQREHLTSLDLPTLHVWKDDLFRDGRPVDLERAWGAVVYPGETLYMPGDFLHEVRAKCPNTSNICRRPWRASATRDISEDSIKLYNEFTYDELVKRSWLYATIDYIDNIMYPKAKYDVNSMSGNTQQLGTH</sequence>
<feature type="transmembrane region" description="Helical" evidence="9">
    <location>
        <begin position="344"/>
        <end position="364"/>
    </location>
</feature>
<keyword evidence="7" id="KW-0175">Coiled coil</keyword>
<dbReference type="PROSITE" id="PS51184">
    <property type="entry name" value="JMJC"/>
    <property type="match status" value="1"/>
</dbReference>
<evidence type="ECO:0000256" key="4">
    <source>
        <dbReference type="ARBA" id="ARBA00023002"/>
    </source>
</evidence>
<dbReference type="GO" id="GO:0005634">
    <property type="term" value="C:nucleus"/>
    <property type="evidence" value="ECO:0007669"/>
    <property type="project" value="UniProtKB-SubCell"/>
</dbReference>
<dbReference type="OrthoDB" id="200318at2759"/>